<proteinExistence type="inferred from homology"/>
<evidence type="ECO:0000256" key="7">
    <source>
        <dbReference type="ARBA" id="ARBA00023163"/>
    </source>
</evidence>
<dbReference type="FunFam" id="2.30.29.30:FF:000017">
    <property type="entry name" value="FACT complex subunit SPT16"/>
    <property type="match status" value="1"/>
</dbReference>
<keyword evidence="3 11" id="KW-0235">DNA replication</keyword>
<dbReference type="Gene3D" id="3.90.230.10">
    <property type="entry name" value="Creatinase/methionine aminopeptidase superfamily"/>
    <property type="match status" value="1"/>
</dbReference>
<dbReference type="Gene3D" id="3.40.350.10">
    <property type="entry name" value="Creatinase/prolidase N-terminal domain"/>
    <property type="match status" value="1"/>
</dbReference>
<dbReference type="PANTHER" id="PTHR13980">
    <property type="entry name" value="CDC68 RELATED"/>
    <property type="match status" value="1"/>
</dbReference>
<feature type="coiled-coil region" evidence="12">
    <location>
        <begin position="729"/>
        <end position="756"/>
    </location>
</feature>
<dbReference type="GO" id="GO:0031491">
    <property type="term" value="F:nucleosome binding"/>
    <property type="evidence" value="ECO:0007669"/>
    <property type="project" value="TreeGrafter"/>
</dbReference>
<evidence type="ECO:0000256" key="1">
    <source>
        <dbReference type="ARBA" id="ARBA00010779"/>
    </source>
</evidence>
<feature type="domain" description="FACT complex subunit SPT16 middle" evidence="15">
    <location>
        <begin position="650"/>
        <end position="800"/>
    </location>
</feature>
<dbReference type="GO" id="GO:0010468">
    <property type="term" value="P:regulation of gene expression"/>
    <property type="evidence" value="ECO:0007669"/>
    <property type="project" value="UniProtKB-ARBA"/>
</dbReference>
<dbReference type="Pfam" id="PF24824">
    <property type="entry name" value="PH_SPT16"/>
    <property type="match status" value="1"/>
</dbReference>
<dbReference type="FunFam" id="2.30.29.210:FF:000001">
    <property type="entry name" value="FACT complex subunit spt16"/>
    <property type="match status" value="1"/>
</dbReference>
<evidence type="ECO:0000256" key="4">
    <source>
        <dbReference type="ARBA" id="ARBA00022763"/>
    </source>
</evidence>
<keyword evidence="2 11" id="KW-0158">Chromosome</keyword>
<feature type="compositionally biased region" description="Polar residues" evidence="13">
    <location>
        <begin position="566"/>
        <end position="576"/>
    </location>
</feature>
<evidence type="ECO:0000256" key="13">
    <source>
        <dbReference type="SAM" id="MobiDB-lite"/>
    </source>
</evidence>
<dbReference type="Proteomes" id="UP000193240">
    <property type="component" value="Unassembled WGS sequence"/>
</dbReference>
<feature type="region of interest" description="Disordered" evidence="13">
    <location>
        <begin position="863"/>
        <end position="885"/>
    </location>
</feature>
<evidence type="ECO:0000313" key="17">
    <source>
        <dbReference type="EMBL" id="OSS43622.1"/>
    </source>
</evidence>
<feature type="domain" description="FACT complex subunit SPT16 N-terminal lobe" evidence="14">
    <location>
        <begin position="116"/>
        <end position="278"/>
    </location>
</feature>
<dbReference type="AlphaFoldDB" id="A0A1Y2LJE2"/>
<evidence type="ECO:0000256" key="2">
    <source>
        <dbReference type="ARBA" id="ARBA00022454"/>
    </source>
</evidence>
<dbReference type="SMART" id="SM01285">
    <property type="entry name" value="FACT-Spt16_Nlob"/>
    <property type="match status" value="1"/>
</dbReference>
<dbReference type="InterPro" id="IPR040258">
    <property type="entry name" value="Spt16"/>
</dbReference>
<reference evidence="17 18" key="1">
    <citation type="journal article" date="2017" name="Genome Announc.">
        <title>Genome sequence of the saprophytic ascomycete Epicoccum nigrum ICMP 19927 strain isolated from New Zealand.</title>
        <authorList>
            <person name="Fokin M."/>
            <person name="Fleetwood D."/>
            <person name="Weir B.S."/>
            <person name="Villas-Boas S.G."/>
        </authorList>
    </citation>
    <scope>NUCLEOTIDE SEQUENCE [LARGE SCALE GENOMIC DNA]</scope>
    <source>
        <strain evidence="17 18">ICMP 19927</strain>
    </source>
</reference>
<name>A0A1Y2LJE2_EPING</name>
<feature type="compositionally biased region" description="Acidic residues" evidence="13">
    <location>
        <begin position="1045"/>
        <end position="1059"/>
    </location>
</feature>
<keyword evidence="5 11" id="KW-0805">Transcription regulation</keyword>
<dbReference type="Pfam" id="PF14826">
    <property type="entry name" value="FACT-Spt16_Nlob"/>
    <property type="match status" value="1"/>
</dbReference>
<dbReference type="SMART" id="SM01286">
    <property type="entry name" value="SPT16"/>
    <property type="match status" value="1"/>
</dbReference>
<dbReference type="PANTHER" id="PTHR13980:SF15">
    <property type="entry name" value="FACT COMPLEX SUBUNIT SPT16"/>
    <property type="match status" value="1"/>
</dbReference>
<feature type="compositionally biased region" description="Basic and acidic residues" evidence="13">
    <location>
        <begin position="1105"/>
        <end position="1117"/>
    </location>
</feature>
<gene>
    <name evidence="17" type="ORF">B5807_11768</name>
</gene>
<dbReference type="InterPro" id="IPR056595">
    <property type="entry name" value="Fact-SPT16_PH"/>
</dbReference>
<comment type="function">
    <text evidence="10 11">Component of the FACT complex, a general chromatin factor that acts to reorganize nucleosomes. The FACT complex is involved in multiple processes that require DNA as a template such as mRNA elongation, DNA replication and DNA repair. During transcription elongation the FACT complex acts as a histone chaperone that both destabilizes and restores nucleosomal structure. It facilitates the passage of RNA polymerase II and transcription by promoting the dissociation of one histone H2A-H2B dimer from the nucleosome, then subsequently promotes the reestablishment of the nucleosome following the passage of RNA polymerase II.</text>
</comment>
<feature type="compositionally biased region" description="Low complexity" evidence="13">
    <location>
        <begin position="1060"/>
        <end position="1071"/>
    </location>
</feature>
<dbReference type="Gene3D" id="2.30.29.30">
    <property type="entry name" value="Pleckstrin-homology domain (PH domain)/Phosphotyrosine-binding domain (PTB)"/>
    <property type="match status" value="1"/>
</dbReference>
<dbReference type="GO" id="GO:0006281">
    <property type="term" value="P:DNA repair"/>
    <property type="evidence" value="ECO:0007669"/>
    <property type="project" value="UniProtKB-UniRule"/>
</dbReference>
<dbReference type="GO" id="GO:0035101">
    <property type="term" value="C:FACT complex"/>
    <property type="evidence" value="ECO:0007669"/>
    <property type="project" value="UniProtKB-UniRule"/>
</dbReference>
<dbReference type="Gene3D" id="2.30.29.150">
    <property type="match status" value="1"/>
</dbReference>
<comment type="subunit">
    <text evidence="11">Component of the FACT complex.</text>
</comment>
<dbReference type="Pfam" id="PF21091">
    <property type="entry name" value="SPT16_C"/>
    <property type="match status" value="1"/>
</dbReference>
<comment type="subcellular location">
    <subcellularLocation>
        <location evidence="11">Nucleus</location>
    </subcellularLocation>
    <subcellularLocation>
        <location evidence="11">Chromosome</location>
    </subcellularLocation>
</comment>
<feature type="compositionally biased region" description="Basic and acidic residues" evidence="13">
    <location>
        <begin position="556"/>
        <end position="565"/>
    </location>
</feature>
<keyword evidence="6 12" id="KW-0175">Coiled coil</keyword>
<dbReference type="GO" id="GO:0034728">
    <property type="term" value="P:nucleosome organization"/>
    <property type="evidence" value="ECO:0007669"/>
    <property type="project" value="UniProtKB-ARBA"/>
</dbReference>
<protein>
    <recommendedName>
        <fullName evidence="11">FACT complex subunit</fullName>
    </recommendedName>
</protein>
<accession>A0A1Y2LJE2</accession>
<evidence type="ECO:0000313" key="18">
    <source>
        <dbReference type="Proteomes" id="UP000193240"/>
    </source>
</evidence>
<dbReference type="Gene3D" id="2.30.29.210">
    <property type="entry name" value="FACT complex subunit Spt16p/Cdc68p"/>
    <property type="match status" value="1"/>
</dbReference>
<sequence length="1130" mass="128071">MVEVDKKGLRRQQRSTASVPSESLRVRVRYAQAASRDPSERWVFRAGKLGLFRRSCFCLGAKRGRVDQLSTSSGLFCFSHRRPRLLTSTPPPPHPPPSCRRPPRSPFATMADDIVIDKQLFHDRLGSLVAKWKADKRSGDAVFQGANSIATVVGKASEPGSYLKPAAFQLWLLGYEFPATLFILTPDLLQIVTTKKKASYLEPLKGGKVPIEILVRGKDPEENKKQFQTCIDTLKNAGKKVAVLKKDNSTGGFADEWKAAFAEAGIKEEDQVDLAPILSQAALSVKDEKELRTIRDASRASSALMTNYFVEEMSDILDSEKKITHRALADKVANKIDDTKFFEKQKVSKNFDAMQLDWCLQPTIQSGGAYDLKFAAEPDENNLHAGVIISVLGLRYQTYGAMVGRTYMVGPNKEQETAYKLLLAIHDLVIKSIKDGVVAKDVYNKALSHLKSKKPEWEKHFPKNVGYGVGVENKDNSLLLSGKNVRVLKDGMTIVVQTGLQDLENTKPQDKKSKTYSLVLVDTIRVGQGDASVFTKDTTSDLDAVSFFFDDEEEEAKPKVKKEQRTQAIAQTNITKTRTRHERTTNQDAEKEEQRRQHQRELHQKKQQEGLEQYSEGAKSLNGTEEKKFKRFESYKRDNQIPKNVANLEIVVDKKAQTVILPIMGRPVPFHIHTIKNASHTPEADVTSLRINFLSPGQGVGRKEDQPFEDPNAHFIRSLTFRSHDIDRIDQITKDITELKKEVVRRDQEKKQLEDVVEQDKLIPVKARKPFSLDLIFIRPALDGKRIPGSIEIHQNGLRYVHGGGSAKIDVLFSNMKHLFFQPSQHELIVIIHVHLKNPIMLGKKKTKDVQFVREATEMQFDDTGNRKRRHKFGDEEEFEQEQEERRRRAALDKEFKNFAEKIADAARNENVSVDIPYRELGFNGVPARSSVLIQPTTDCLVQLTEPPFTCLTLSEIEIVHLERVQFGLRNFDMVVVFKDYNRPPVHINTIPVESLDPVKDWLDSVDIPFSEGPLNLNWATIMKTVTADPHQFFADGGWSFLSTESDDEDGEEEEEESAFEVSESELAISDESSEESDFDENASDEMSDEGSEDEFSEGEDWDELEKKAAKKDKESTLEDEEEKPKKRKR</sequence>
<dbReference type="InterPro" id="IPR036005">
    <property type="entry name" value="Creatinase/aminopeptidase-like"/>
</dbReference>
<dbReference type="Pfam" id="PF08512">
    <property type="entry name" value="Rttp106-like_middle"/>
    <property type="match status" value="1"/>
</dbReference>
<feature type="region of interest" description="Disordered" evidence="13">
    <location>
        <begin position="553"/>
        <end position="625"/>
    </location>
</feature>
<dbReference type="FunFam" id="2.30.29.150:FF:000002">
    <property type="entry name" value="FACT complex subunit SPT16"/>
    <property type="match status" value="1"/>
</dbReference>
<evidence type="ECO:0000256" key="8">
    <source>
        <dbReference type="ARBA" id="ARBA00023204"/>
    </source>
</evidence>
<dbReference type="InterPro" id="IPR013953">
    <property type="entry name" value="FACT_SPT16_M"/>
</dbReference>
<feature type="compositionally biased region" description="Acidic residues" evidence="13">
    <location>
        <begin position="1072"/>
        <end position="1104"/>
    </location>
</feature>
<dbReference type="FunFam" id="3.40.350.10:FF:000006">
    <property type="entry name" value="FACT complex subunit SPT16"/>
    <property type="match status" value="1"/>
</dbReference>
<feature type="domain" description="Histone chaperone RTT106/FACT complex subunit SPT16-like middle" evidence="16">
    <location>
        <begin position="923"/>
        <end position="1013"/>
    </location>
</feature>
<keyword evidence="18" id="KW-1185">Reference proteome</keyword>
<evidence type="ECO:0000256" key="11">
    <source>
        <dbReference type="RuleBase" id="RU367052"/>
    </source>
</evidence>
<dbReference type="GO" id="GO:0006260">
    <property type="term" value="P:DNA replication"/>
    <property type="evidence" value="ECO:0007669"/>
    <property type="project" value="UniProtKB-KW"/>
</dbReference>
<evidence type="ECO:0000256" key="6">
    <source>
        <dbReference type="ARBA" id="ARBA00023054"/>
    </source>
</evidence>
<dbReference type="InterPro" id="IPR029149">
    <property type="entry name" value="Creatin/AminoP/Spt16_N"/>
</dbReference>
<dbReference type="Pfam" id="PF00557">
    <property type="entry name" value="Peptidase_M24"/>
    <property type="match status" value="1"/>
</dbReference>
<dbReference type="STRING" id="105696.A0A1Y2LJE2"/>
<evidence type="ECO:0000256" key="10">
    <source>
        <dbReference type="ARBA" id="ARBA00025370"/>
    </source>
</evidence>
<dbReference type="EMBL" id="KZ107863">
    <property type="protein sequence ID" value="OSS43622.1"/>
    <property type="molecule type" value="Genomic_DNA"/>
</dbReference>
<evidence type="ECO:0000256" key="5">
    <source>
        <dbReference type="ARBA" id="ARBA00023015"/>
    </source>
</evidence>
<dbReference type="OMA" id="YHINTIP"/>
<dbReference type="InParanoid" id="A0A1Y2LJE2"/>
<dbReference type="FunCoup" id="A0A1Y2LJE2">
    <property type="interactions" value="1268"/>
</dbReference>
<dbReference type="InterPro" id="IPR013719">
    <property type="entry name" value="RTT106/SPT16-like_middle_dom"/>
</dbReference>
<dbReference type="InterPro" id="IPR011993">
    <property type="entry name" value="PH-like_dom_sf"/>
</dbReference>
<evidence type="ECO:0000259" key="14">
    <source>
        <dbReference type="SMART" id="SM01285"/>
    </source>
</evidence>
<evidence type="ECO:0000259" key="15">
    <source>
        <dbReference type="SMART" id="SM01286"/>
    </source>
</evidence>
<comment type="similarity">
    <text evidence="1 11">Belongs to the peptidase M24 family. SPT16 subfamily.</text>
</comment>
<keyword evidence="8 11" id="KW-0234">DNA repair</keyword>
<dbReference type="SMART" id="SM01287">
    <property type="entry name" value="Rtt106"/>
    <property type="match status" value="1"/>
</dbReference>
<feature type="compositionally biased region" description="Basic and acidic residues" evidence="13">
    <location>
        <begin position="582"/>
        <end position="609"/>
    </location>
</feature>
<evidence type="ECO:0000256" key="3">
    <source>
        <dbReference type="ARBA" id="ARBA00022705"/>
    </source>
</evidence>
<dbReference type="InterPro" id="IPR000994">
    <property type="entry name" value="Pept_M24"/>
</dbReference>
<dbReference type="InterPro" id="IPR029148">
    <property type="entry name" value="FACT-SPT16_Nlobe"/>
</dbReference>
<evidence type="ECO:0000256" key="12">
    <source>
        <dbReference type="SAM" id="Coils"/>
    </source>
</evidence>
<dbReference type="SUPFAM" id="SSF55920">
    <property type="entry name" value="Creatinase/aminopeptidase"/>
    <property type="match status" value="1"/>
</dbReference>
<keyword evidence="9 11" id="KW-0539">Nucleus</keyword>
<evidence type="ECO:0000259" key="16">
    <source>
        <dbReference type="SMART" id="SM01287"/>
    </source>
</evidence>
<feature type="region of interest" description="Disordered" evidence="13">
    <location>
        <begin position="1038"/>
        <end position="1130"/>
    </location>
</feature>
<dbReference type="GO" id="GO:0006368">
    <property type="term" value="P:transcription elongation by RNA polymerase II"/>
    <property type="evidence" value="ECO:0007669"/>
    <property type="project" value="TreeGrafter"/>
</dbReference>
<evidence type="ECO:0000256" key="9">
    <source>
        <dbReference type="ARBA" id="ARBA00023242"/>
    </source>
</evidence>
<dbReference type="Pfam" id="PF08644">
    <property type="entry name" value="SPT16"/>
    <property type="match status" value="1"/>
</dbReference>
<keyword evidence="4 11" id="KW-0227">DNA damage</keyword>
<dbReference type="FunFam" id="3.90.230.10:FF:000005">
    <property type="entry name" value="FACT complex subunit spt16"/>
    <property type="match status" value="1"/>
</dbReference>
<dbReference type="InterPro" id="IPR048969">
    <property type="entry name" value="FACT_SPT16_C"/>
</dbReference>
<keyword evidence="7 11" id="KW-0804">Transcription</keyword>
<organism evidence="17 18">
    <name type="scientific">Epicoccum nigrum</name>
    <name type="common">Soil fungus</name>
    <name type="synonym">Epicoccum purpurascens</name>
    <dbReference type="NCBI Taxonomy" id="105696"/>
    <lineage>
        <taxon>Eukaryota</taxon>
        <taxon>Fungi</taxon>
        <taxon>Dikarya</taxon>
        <taxon>Ascomycota</taxon>
        <taxon>Pezizomycotina</taxon>
        <taxon>Dothideomycetes</taxon>
        <taxon>Pleosporomycetidae</taxon>
        <taxon>Pleosporales</taxon>
        <taxon>Pleosporineae</taxon>
        <taxon>Didymellaceae</taxon>
        <taxon>Epicoccum</taxon>
    </lineage>
</organism>
<feature type="region of interest" description="Disordered" evidence="13">
    <location>
        <begin position="1"/>
        <end position="21"/>
    </location>
</feature>